<protein>
    <submittedName>
        <fullName evidence="6">Stage V sporulation protein D (Sporulation-specific penicillin-binding protein)</fullName>
    </submittedName>
</protein>
<name>A0A1M5UHM4_9FIRM</name>
<evidence type="ECO:0000256" key="4">
    <source>
        <dbReference type="SAM" id="Phobius"/>
    </source>
</evidence>
<dbReference type="InterPro" id="IPR036138">
    <property type="entry name" value="PBP_dimer_sf"/>
</dbReference>
<dbReference type="SUPFAM" id="SSF56601">
    <property type="entry name" value="beta-lactamase/transpeptidase-like"/>
    <property type="match status" value="1"/>
</dbReference>
<dbReference type="OrthoDB" id="9757901at2"/>
<keyword evidence="4" id="KW-0812">Transmembrane</keyword>
<sequence length="724" mass="81058">MPAPSNITKKRLVFIFFAVSFITLFLTLKLGYVQIVKGEELKKGALEQQTKGIEIKAKRGIIYDTNGKKLAISVSAYTVWCSPADIEEPEVTAKKVSEILNMDEEEVYKKITKRQRVEKIKQWITKEEAEELRKANLKGIEIIDDNKRYYPYGSFASHIIGFTDIDNNGLYGIEKTYDKYLNGTPGKWIKSTDAKQRQLPYGSEKMYEAKDGLGVVLTIDETIQHFAEKAALEALIKNKAKNVSIIVMDPNTGDILAMASKPDFDPNNPREPLDENLKEEWKNLPQDELQKKWYDMWRNFVINDAYEPGSTFKIITSAVGLEENVVSPDSHFYCGGFINDIPGEKLKCWRYYNPHGDQTFKEGVQNSCNVVFVNLGRRIGNERMYKYIKAFGFGQTTGIDLTGEQAGIIPSSAESMKEINLATISYGQGIAVTPIQLITAISAVGNGGNLMKPRLVKELIDVDGNIVHSFEPEVKRKVISEYTSKQLLDILESVVSEGTGRNAYVPGYRIGGKTGTAQKVIDGKYAQGKYISSFAAIAPVDDPKIAVLVIIDEPTNGAYYGGVIAGPVMGEVVEETLKYLDIEPKYTEKEKEEFNNKVKVPDVRNKNIVDAGKILTDLQFKYNTETIEVTEKSIVIDQFPLPGTEVSRGSIIDLYLNDKRKNSNIVVMPELTGKSRDEVIKILDEMNLKYKFNGSGTVTNQKPSSGTEIDENIIVEVEFSDIKE</sequence>
<organism evidence="6 7">
    <name type="scientific">Sporanaerobacter acetigenes DSM 13106</name>
    <dbReference type="NCBI Taxonomy" id="1123281"/>
    <lineage>
        <taxon>Bacteria</taxon>
        <taxon>Bacillati</taxon>
        <taxon>Bacillota</taxon>
        <taxon>Tissierellia</taxon>
        <taxon>Tissierellales</taxon>
        <taxon>Sporanaerobacteraceae</taxon>
        <taxon>Sporanaerobacter</taxon>
    </lineage>
</organism>
<dbReference type="Pfam" id="PF03793">
    <property type="entry name" value="PASTA"/>
    <property type="match status" value="2"/>
</dbReference>
<dbReference type="PROSITE" id="PS51178">
    <property type="entry name" value="PASTA"/>
    <property type="match status" value="2"/>
</dbReference>
<dbReference type="InterPro" id="IPR012338">
    <property type="entry name" value="Beta-lactam/transpept-like"/>
</dbReference>
<comment type="similarity">
    <text evidence="2">Belongs to the transpeptidase family.</text>
</comment>
<evidence type="ECO:0000259" key="5">
    <source>
        <dbReference type="PROSITE" id="PS51178"/>
    </source>
</evidence>
<keyword evidence="3 4" id="KW-0472">Membrane</keyword>
<dbReference type="PANTHER" id="PTHR30627:SF1">
    <property type="entry name" value="PEPTIDOGLYCAN D,D-TRANSPEPTIDASE FTSI"/>
    <property type="match status" value="1"/>
</dbReference>
<dbReference type="RefSeq" id="WP_072743229.1">
    <property type="nucleotide sequence ID" value="NZ_FQXR01000003.1"/>
</dbReference>
<comment type="subcellular location">
    <subcellularLocation>
        <location evidence="1">Membrane</location>
    </subcellularLocation>
</comment>
<evidence type="ECO:0000256" key="1">
    <source>
        <dbReference type="ARBA" id="ARBA00004370"/>
    </source>
</evidence>
<dbReference type="Pfam" id="PF00905">
    <property type="entry name" value="Transpeptidase"/>
    <property type="match status" value="1"/>
</dbReference>
<dbReference type="AlphaFoldDB" id="A0A1M5UHM4"/>
<feature type="domain" description="PASTA" evidence="5">
    <location>
        <begin position="662"/>
        <end position="721"/>
    </location>
</feature>
<reference evidence="6 7" key="1">
    <citation type="submission" date="2016-11" db="EMBL/GenBank/DDBJ databases">
        <authorList>
            <person name="Jaros S."/>
            <person name="Januszkiewicz K."/>
            <person name="Wedrychowicz H."/>
        </authorList>
    </citation>
    <scope>NUCLEOTIDE SEQUENCE [LARGE SCALE GENOMIC DNA]</scope>
    <source>
        <strain evidence="6 7">DSM 13106</strain>
    </source>
</reference>
<dbReference type="Gene3D" id="3.30.10.20">
    <property type="match status" value="1"/>
</dbReference>
<dbReference type="InterPro" id="IPR050515">
    <property type="entry name" value="Beta-lactam/transpept"/>
</dbReference>
<feature type="domain" description="PASTA" evidence="5">
    <location>
        <begin position="594"/>
        <end position="658"/>
    </location>
</feature>
<dbReference type="STRING" id="1123281.SAMN02745180_00650"/>
<dbReference type="Pfam" id="PF03717">
    <property type="entry name" value="PBP_dimer"/>
    <property type="match status" value="1"/>
</dbReference>
<accession>A0A1M5UHM4</accession>
<evidence type="ECO:0000256" key="2">
    <source>
        <dbReference type="ARBA" id="ARBA00007171"/>
    </source>
</evidence>
<dbReference type="SUPFAM" id="SSF54184">
    <property type="entry name" value="Penicillin-binding protein 2x (pbp-2x), c-terminal domain"/>
    <property type="match status" value="1"/>
</dbReference>
<dbReference type="EMBL" id="FQXR01000003">
    <property type="protein sequence ID" value="SHH62420.1"/>
    <property type="molecule type" value="Genomic_DNA"/>
</dbReference>
<dbReference type="GO" id="GO:0071555">
    <property type="term" value="P:cell wall organization"/>
    <property type="evidence" value="ECO:0007669"/>
    <property type="project" value="TreeGrafter"/>
</dbReference>
<dbReference type="InterPro" id="IPR005311">
    <property type="entry name" value="PBP_dimer"/>
</dbReference>
<dbReference type="GO" id="GO:0005886">
    <property type="term" value="C:plasma membrane"/>
    <property type="evidence" value="ECO:0007669"/>
    <property type="project" value="TreeGrafter"/>
</dbReference>
<gene>
    <name evidence="6" type="ORF">SAMN02745180_00650</name>
</gene>
<dbReference type="SUPFAM" id="SSF56519">
    <property type="entry name" value="Penicillin binding protein dimerisation domain"/>
    <property type="match status" value="1"/>
</dbReference>
<dbReference type="Gene3D" id="3.40.710.10">
    <property type="entry name" value="DD-peptidase/beta-lactamase superfamily"/>
    <property type="match status" value="1"/>
</dbReference>
<dbReference type="CDD" id="cd06577">
    <property type="entry name" value="PASTA_pknB"/>
    <property type="match status" value="1"/>
</dbReference>
<keyword evidence="4" id="KW-1133">Transmembrane helix</keyword>
<dbReference type="InterPro" id="IPR005543">
    <property type="entry name" value="PASTA_dom"/>
</dbReference>
<proteinExistence type="inferred from homology"/>
<dbReference type="Proteomes" id="UP000184389">
    <property type="component" value="Unassembled WGS sequence"/>
</dbReference>
<keyword evidence="7" id="KW-1185">Reference proteome</keyword>
<dbReference type="GO" id="GO:0008658">
    <property type="term" value="F:penicillin binding"/>
    <property type="evidence" value="ECO:0007669"/>
    <property type="project" value="InterPro"/>
</dbReference>
<evidence type="ECO:0000313" key="6">
    <source>
        <dbReference type="EMBL" id="SHH62420.1"/>
    </source>
</evidence>
<dbReference type="NCBIfam" id="TIGR02214">
    <property type="entry name" value="spoVD_pbp"/>
    <property type="match status" value="1"/>
</dbReference>
<dbReference type="InterPro" id="IPR001460">
    <property type="entry name" value="PCN-bd_Tpept"/>
</dbReference>
<dbReference type="CDD" id="cd06575">
    <property type="entry name" value="PASTA_Pbp2x-like_2"/>
    <property type="match status" value="1"/>
</dbReference>
<dbReference type="Gene3D" id="3.90.1310.10">
    <property type="entry name" value="Penicillin-binding protein 2a (Domain 2)"/>
    <property type="match status" value="1"/>
</dbReference>
<dbReference type="SMART" id="SM00740">
    <property type="entry name" value="PASTA"/>
    <property type="match status" value="2"/>
</dbReference>
<dbReference type="PANTHER" id="PTHR30627">
    <property type="entry name" value="PEPTIDOGLYCAN D,D-TRANSPEPTIDASE"/>
    <property type="match status" value="1"/>
</dbReference>
<evidence type="ECO:0000313" key="7">
    <source>
        <dbReference type="Proteomes" id="UP000184389"/>
    </source>
</evidence>
<dbReference type="InterPro" id="IPR011927">
    <property type="entry name" value="SpoVD_pbp"/>
</dbReference>
<evidence type="ECO:0000256" key="3">
    <source>
        <dbReference type="ARBA" id="ARBA00023136"/>
    </source>
</evidence>
<feature type="transmembrane region" description="Helical" evidence="4">
    <location>
        <begin position="12"/>
        <end position="32"/>
    </location>
</feature>